<dbReference type="EMBL" id="JAUKWQ010000001">
    <property type="protein sequence ID" value="MDO1580881.1"/>
    <property type="molecule type" value="Genomic_DNA"/>
</dbReference>
<keyword evidence="2 5" id="KW-0328">Glycosyltransferase</keyword>
<evidence type="ECO:0000256" key="4">
    <source>
        <dbReference type="SAM" id="Phobius"/>
    </source>
</evidence>
<keyword evidence="6" id="KW-1185">Reference proteome</keyword>
<protein>
    <submittedName>
        <fullName evidence="5">Glycosyltransferase</fullName>
        <ecNumber evidence="5">2.4.-.-</ecNumber>
    </submittedName>
</protein>
<keyword evidence="4" id="KW-1133">Transmembrane helix</keyword>
<proteinExistence type="inferred from homology"/>
<keyword evidence="4" id="KW-0812">Transmembrane</keyword>
<accession>A0ABT8SR88</accession>
<gene>
    <name evidence="5" type="ORF">Q2T52_02115</name>
</gene>
<dbReference type="SUPFAM" id="SSF53448">
    <property type="entry name" value="Nucleotide-diphospho-sugar transferases"/>
    <property type="match status" value="1"/>
</dbReference>
<dbReference type="Proteomes" id="UP001169006">
    <property type="component" value="Unassembled WGS sequence"/>
</dbReference>
<name>A0ABT8SR88_9HYPH</name>
<dbReference type="EC" id="2.4.-.-" evidence="5"/>
<dbReference type="GO" id="GO:0016757">
    <property type="term" value="F:glycosyltransferase activity"/>
    <property type="evidence" value="ECO:0007669"/>
    <property type="project" value="UniProtKB-KW"/>
</dbReference>
<comment type="similarity">
    <text evidence="1">Belongs to the glycosyltransferase 2 family.</text>
</comment>
<comment type="caution">
    <text evidence="5">The sequence shown here is derived from an EMBL/GenBank/DDBJ whole genome shotgun (WGS) entry which is preliminary data.</text>
</comment>
<reference evidence="5" key="1">
    <citation type="journal article" date="2015" name="Int. J. Syst. Evol. Microbiol.">
        <title>Rhizobium oryzicola sp. nov., potential plant-growth-promoting endophytic bacteria isolated from rice roots.</title>
        <authorList>
            <person name="Zhang X.X."/>
            <person name="Gao J.S."/>
            <person name="Cao Y.H."/>
            <person name="Sheirdil R.A."/>
            <person name="Wang X.C."/>
            <person name="Zhang L."/>
        </authorList>
    </citation>
    <scope>NUCLEOTIDE SEQUENCE</scope>
    <source>
        <strain evidence="5">05753</strain>
    </source>
</reference>
<organism evidence="5 6">
    <name type="scientific">Rhizobium oryzicola</name>
    <dbReference type="NCBI Taxonomy" id="1232668"/>
    <lineage>
        <taxon>Bacteria</taxon>
        <taxon>Pseudomonadati</taxon>
        <taxon>Pseudomonadota</taxon>
        <taxon>Alphaproteobacteria</taxon>
        <taxon>Hyphomicrobiales</taxon>
        <taxon>Rhizobiaceae</taxon>
        <taxon>Rhizobium/Agrobacterium group</taxon>
        <taxon>Rhizobium</taxon>
    </lineage>
</organism>
<keyword evidence="3 5" id="KW-0808">Transferase</keyword>
<dbReference type="Gene3D" id="3.90.550.10">
    <property type="entry name" value="Spore Coat Polysaccharide Biosynthesis Protein SpsA, Chain A"/>
    <property type="match status" value="1"/>
</dbReference>
<evidence type="ECO:0000313" key="5">
    <source>
        <dbReference type="EMBL" id="MDO1580881.1"/>
    </source>
</evidence>
<sequence length="428" mass="47592">MSSHKARTEAAHAPSEVEEVSSAEIRALRSLGFSKPFLVQLSERAARNGSSVEAELLATGRVSEDAYYGAMARALRLPFIRTISSQSVMDVEDLDKQLILANRLHINHRRTAAETAIVPSAGRLAEVMATLERLPELARGLVITTPSAIRKAVWQAGAKRRVAATVSMLFERAPEHSARIVASGWQGFIGGMLVSAIALGLWLDGQNLVSHAHVTMSLLYFCALLLRIVALVRQKHVARRRFTEPQGPFPIYTVMVALYREAGMIPQLVASLERLEWPRSRLDIKLVCEADDQETLEAIRVLKLPPYFEVVEVPPQHPRTKPKALTYALSAVRGDYVAIYDAEDRPHPKQLLEAYSRFQRAGPELACLQSPLIIANMRASFISSLFAVEYAALFRGLLPMLGRYRLPMPLGGTSNHFRGLMYQKHQRG</sequence>
<dbReference type="PANTHER" id="PTHR43630:SF1">
    <property type="entry name" value="POLY-BETA-1,6-N-ACETYL-D-GLUCOSAMINE SYNTHASE"/>
    <property type="match status" value="1"/>
</dbReference>
<dbReference type="PANTHER" id="PTHR43630">
    <property type="entry name" value="POLY-BETA-1,6-N-ACETYL-D-GLUCOSAMINE SYNTHASE"/>
    <property type="match status" value="1"/>
</dbReference>
<reference evidence="5" key="2">
    <citation type="submission" date="2023-07" db="EMBL/GenBank/DDBJ databases">
        <authorList>
            <person name="Sun H."/>
        </authorList>
    </citation>
    <scope>NUCLEOTIDE SEQUENCE</scope>
    <source>
        <strain evidence="5">05753</strain>
    </source>
</reference>
<dbReference type="InterPro" id="IPR029044">
    <property type="entry name" value="Nucleotide-diphossugar_trans"/>
</dbReference>
<dbReference type="Pfam" id="PF13641">
    <property type="entry name" value="Glyco_tranf_2_3"/>
    <property type="match status" value="1"/>
</dbReference>
<feature type="transmembrane region" description="Helical" evidence="4">
    <location>
        <begin position="214"/>
        <end position="232"/>
    </location>
</feature>
<evidence type="ECO:0000256" key="3">
    <source>
        <dbReference type="ARBA" id="ARBA00022679"/>
    </source>
</evidence>
<dbReference type="RefSeq" id="WP_302075024.1">
    <property type="nucleotide sequence ID" value="NZ_JAUKWQ010000001.1"/>
</dbReference>
<evidence type="ECO:0000256" key="2">
    <source>
        <dbReference type="ARBA" id="ARBA00022676"/>
    </source>
</evidence>
<keyword evidence="4" id="KW-0472">Membrane</keyword>
<evidence type="ECO:0000313" key="6">
    <source>
        <dbReference type="Proteomes" id="UP001169006"/>
    </source>
</evidence>
<evidence type="ECO:0000256" key="1">
    <source>
        <dbReference type="ARBA" id="ARBA00006739"/>
    </source>
</evidence>
<feature type="transmembrane region" description="Helical" evidence="4">
    <location>
        <begin position="180"/>
        <end position="202"/>
    </location>
</feature>